<dbReference type="InterPro" id="IPR013974">
    <property type="entry name" value="SAF"/>
</dbReference>
<dbReference type="Pfam" id="PF08666">
    <property type="entry name" value="SAF"/>
    <property type="match status" value="1"/>
</dbReference>
<keyword evidence="3" id="KW-1185">Reference proteome</keyword>
<dbReference type="Proteomes" id="UP000194003">
    <property type="component" value="Unassembled WGS sequence"/>
</dbReference>
<dbReference type="RefSeq" id="WP_085444774.1">
    <property type="nucleotide sequence ID" value="NZ_LVJN01000020.1"/>
</dbReference>
<dbReference type="InterPro" id="IPR036732">
    <property type="entry name" value="AFP_Neu5c_C_sf"/>
</dbReference>
<comment type="caution">
    <text evidence="2">The sequence shown here is derived from an EMBL/GenBank/DDBJ whole genome shotgun (WGS) entry which is preliminary data.</text>
</comment>
<dbReference type="GO" id="GO:0047444">
    <property type="term" value="F:N-acylneuraminate-9-phosphate synthase activity"/>
    <property type="evidence" value="ECO:0007669"/>
    <property type="project" value="TreeGrafter"/>
</dbReference>
<dbReference type="Pfam" id="PF03102">
    <property type="entry name" value="NeuB"/>
    <property type="match status" value="1"/>
</dbReference>
<evidence type="ECO:0000313" key="2">
    <source>
        <dbReference type="EMBL" id="OSM02295.1"/>
    </source>
</evidence>
<dbReference type="InterPro" id="IPR013132">
    <property type="entry name" value="PseI/NeuA/B-like_N"/>
</dbReference>
<dbReference type="GO" id="GO:0016051">
    <property type="term" value="P:carbohydrate biosynthetic process"/>
    <property type="evidence" value="ECO:0007669"/>
    <property type="project" value="InterPro"/>
</dbReference>
<name>A0A1Y2K5L8_9PROT</name>
<dbReference type="CDD" id="cd11615">
    <property type="entry name" value="SAF_NeuB_like"/>
    <property type="match status" value="1"/>
</dbReference>
<sequence>MSAPAISIAGRAIGADHPPYVIAELSGNHNGSLERALTLLRACAEAGADAVKLQTYTADTMTIDFDGPGFVQEGGLWDGRTLYDLYEEAHTPWAWHATLFNEAKRLGVALFSSPFDPTAVEFLEQLDAPAYKIASFEVLDLPLIRCCAATGKPMIISTGMASPEEIQEALDAARAAGCEQIILLHCVSAYPAPPESMHLTTIPDLAARYETVVGLSDHTLGNAAAVASVALGARVIEKHVCLSRAEGGVDSAFSLEPEELRQLVSDARTAHAALGTPQRGTKSAEKGNLAYRRSLYVVADVAAGEPLTPQNIRAIRPGYGLPPKHLDTALGKLAKRDLKRGEPLALEMFAE</sequence>
<dbReference type="Gene3D" id="3.90.1210.10">
    <property type="entry name" value="Antifreeze-like/N-acetylneuraminic acid synthase C-terminal domain"/>
    <property type="match status" value="1"/>
</dbReference>
<gene>
    <name evidence="2" type="ORF">MAIT1_02415</name>
</gene>
<organism evidence="2 3">
    <name type="scientific">Magnetofaba australis IT-1</name>
    <dbReference type="NCBI Taxonomy" id="1434232"/>
    <lineage>
        <taxon>Bacteria</taxon>
        <taxon>Pseudomonadati</taxon>
        <taxon>Pseudomonadota</taxon>
        <taxon>Magnetococcia</taxon>
        <taxon>Magnetococcales</taxon>
        <taxon>Magnetococcaceae</taxon>
        <taxon>Magnetofaba</taxon>
    </lineage>
</organism>
<reference evidence="2 3" key="1">
    <citation type="journal article" date="2016" name="BMC Genomics">
        <title>Combined genomic and structural analyses of a cultured magnetotactic bacterium reveals its niche adaptation to a dynamic environment.</title>
        <authorList>
            <person name="Araujo A.C."/>
            <person name="Morillo V."/>
            <person name="Cypriano J."/>
            <person name="Teixeira L.C."/>
            <person name="Leao P."/>
            <person name="Lyra S."/>
            <person name="Almeida L.G."/>
            <person name="Bazylinski D.A."/>
            <person name="Vasconcellos A.T."/>
            <person name="Abreu F."/>
            <person name="Lins U."/>
        </authorList>
    </citation>
    <scope>NUCLEOTIDE SEQUENCE [LARGE SCALE GENOMIC DNA]</scope>
    <source>
        <strain evidence="2 3">IT-1</strain>
    </source>
</reference>
<dbReference type="AlphaFoldDB" id="A0A1Y2K5L8"/>
<dbReference type="SMART" id="SM00858">
    <property type="entry name" value="SAF"/>
    <property type="match status" value="1"/>
</dbReference>
<dbReference type="InterPro" id="IPR013785">
    <property type="entry name" value="Aldolase_TIM"/>
</dbReference>
<dbReference type="OrthoDB" id="9781701at2"/>
<dbReference type="SUPFAM" id="SSF51269">
    <property type="entry name" value="AFP III-like domain"/>
    <property type="match status" value="1"/>
</dbReference>
<dbReference type="EMBL" id="LVJN01000020">
    <property type="protein sequence ID" value="OSM02295.1"/>
    <property type="molecule type" value="Genomic_DNA"/>
</dbReference>
<accession>A0A1Y2K5L8</accession>
<dbReference type="InterPro" id="IPR006190">
    <property type="entry name" value="SAF_AFP_Neu5Ac"/>
</dbReference>
<dbReference type="STRING" id="1434232.MAIT1_02415"/>
<feature type="domain" description="AFP-like" evidence="1">
    <location>
        <begin position="294"/>
        <end position="351"/>
    </location>
</feature>
<dbReference type="InterPro" id="IPR057736">
    <property type="entry name" value="SAF_PseI/NeuA/NeuB"/>
</dbReference>
<proteinExistence type="predicted"/>
<dbReference type="NCBIfam" id="TIGR03586">
    <property type="entry name" value="PseI"/>
    <property type="match status" value="1"/>
</dbReference>
<protein>
    <submittedName>
        <fullName evidence="2">Putative neuB protein</fullName>
    </submittedName>
</protein>
<dbReference type="PANTHER" id="PTHR42966:SF2">
    <property type="entry name" value="PSEUDAMINIC ACID SYNTHASE"/>
    <property type="match status" value="1"/>
</dbReference>
<dbReference type="InterPro" id="IPR051690">
    <property type="entry name" value="PseI-like"/>
</dbReference>
<dbReference type="Gene3D" id="3.20.20.70">
    <property type="entry name" value="Aldolase class I"/>
    <property type="match status" value="1"/>
</dbReference>
<evidence type="ECO:0000259" key="1">
    <source>
        <dbReference type="PROSITE" id="PS50844"/>
    </source>
</evidence>
<dbReference type="SUPFAM" id="SSF51569">
    <property type="entry name" value="Aldolase"/>
    <property type="match status" value="1"/>
</dbReference>
<dbReference type="InterPro" id="IPR020030">
    <property type="entry name" value="Pseudaminic_synth_PseI"/>
</dbReference>
<evidence type="ECO:0000313" key="3">
    <source>
        <dbReference type="Proteomes" id="UP000194003"/>
    </source>
</evidence>
<dbReference type="PROSITE" id="PS50844">
    <property type="entry name" value="AFP_LIKE"/>
    <property type="match status" value="1"/>
</dbReference>
<dbReference type="PANTHER" id="PTHR42966">
    <property type="entry name" value="N-ACETYLNEURAMINATE SYNTHASE"/>
    <property type="match status" value="1"/>
</dbReference>